<dbReference type="InterPro" id="IPR029245">
    <property type="entry name" value="DUF4528"/>
</dbReference>
<reference evidence="2" key="1">
    <citation type="thesis" date="2020" institute="ProQuest LLC" country="789 East Eisenhower Parkway, Ann Arbor, MI, USA">
        <title>Comparative Genomics and Chromosome Evolution.</title>
        <authorList>
            <person name="Mudd A.B."/>
        </authorList>
    </citation>
    <scope>NUCLEOTIDE SEQUENCE</scope>
    <source>
        <strain evidence="2">1538</strain>
        <tissue evidence="2">Blood</tissue>
    </source>
</reference>
<evidence type="ECO:0000313" key="2">
    <source>
        <dbReference type="EMBL" id="DBA31895.1"/>
    </source>
</evidence>
<proteinExistence type="predicted"/>
<keyword evidence="1" id="KW-0732">Signal</keyword>
<evidence type="ECO:0000256" key="1">
    <source>
        <dbReference type="SAM" id="SignalP"/>
    </source>
</evidence>
<dbReference type="Proteomes" id="UP001181693">
    <property type="component" value="Unassembled WGS sequence"/>
</dbReference>
<gene>
    <name evidence="2" type="ORF">GDO54_007652</name>
</gene>
<feature type="signal peptide" evidence="1">
    <location>
        <begin position="1"/>
        <end position="18"/>
    </location>
</feature>
<dbReference type="Pfam" id="PF15031">
    <property type="entry name" value="DUF4528"/>
    <property type="match status" value="1"/>
</dbReference>
<feature type="chain" id="PRO_5043528293" evidence="1">
    <location>
        <begin position="19"/>
        <end position="163"/>
    </location>
</feature>
<comment type="caution">
    <text evidence="2">The sequence shown here is derived from an EMBL/GenBank/DDBJ whole genome shotgun (WGS) entry which is preliminary data.</text>
</comment>
<dbReference type="AlphaFoldDB" id="A0AAV3B2X2"/>
<protein>
    <submittedName>
        <fullName evidence="2">Uncharacterized protein</fullName>
    </submittedName>
</protein>
<keyword evidence="3" id="KW-1185">Reference proteome</keyword>
<organism evidence="2 3">
    <name type="scientific">Pyxicephalus adspersus</name>
    <name type="common">African bullfrog</name>
    <dbReference type="NCBI Taxonomy" id="30357"/>
    <lineage>
        <taxon>Eukaryota</taxon>
        <taxon>Metazoa</taxon>
        <taxon>Chordata</taxon>
        <taxon>Craniata</taxon>
        <taxon>Vertebrata</taxon>
        <taxon>Euteleostomi</taxon>
        <taxon>Amphibia</taxon>
        <taxon>Batrachia</taxon>
        <taxon>Anura</taxon>
        <taxon>Neobatrachia</taxon>
        <taxon>Ranoidea</taxon>
        <taxon>Pyxicephalidae</taxon>
        <taxon>Pyxicephalinae</taxon>
        <taxon>Pyxicephalus</taxon>
    </lineage>
</organism>
<dbReference type="PANTHER" id="PTHR34651:SF1">
    <property type="entry name" value="SIMILAR TO ENSANGP00000021391"/>
    <property type="match status" value="1"/>
</dbReference>
<sequence length="163" mass="18723">MDLLFSFTVMLLARTAHETLLRILLFPAGSFRQSRPNASEVLTQHLLQRNLPHWTSFCVNYSTVNNDQFALSNFNWEVKGTNYHILRTGCFPFIKYHCSRAAPQDLHIFNYFFTTLKAINLGIPTLMYGLGSWLFARVTETIPTSCGPVTIYFLIKEDEGAMF</sequence>
<name>A0AAV3B2X2_PYXAD</name>
<dbReference type="PANTHER" id="PTHR34651">
    <property type="entry name" value="SIMILAR TO ENSANGP00000021391"/>
    <property type="match status" value="1"/>
</dbReference>
<accession>A0AAV3B2X2</accession>
<evidence type="ECO:0000313" key="3">
    <source>
        <dbReference type="Proteomes" id="UP001181693"/>
    </source>
</evidence>
<dbReference type="EMBL" id="DYDO01000002">
    <property type="protein sequence ID" value="DBA31895.1"/>
    <property type="molecule type" value="Genomic_DNA"/>
</dbReference>